<dbReference type="RefSeq" id="WP_015530492.1">
    <property type="nucleotide sequence ID" value="NC_021016.1"/>
</dbReference>
<sequence length="97" mass="11134">MASVTNLKVAFQNNSDSTLYATWSWGHKHTKEYSIEWQYDTGNGVWFIGNTSTETRKQSTYSFPSNAKKVRVLVKPISTTYKKKVTKKNKKGKKPLL</sequence>
<protein>
    <submittedName>
        <fullName evidence="1">Uncharacterized protein</fullName>
    </submittedName>
</protein>
<reference evidence="1 2" key="1">
    <citation type="submission" date="2010-03" db="EMBL/GenBank/DDBJ databases">
        <title>The genome sequence of Clostridiales sp. SSC/2.</title>
        <authorList>
            <consortium name="metaHIT consortium -- http://www.metahit.eu/"/>
            <person name="Pajon A."/>
            <person name="Turner K."/>
            <person name="Parkhill J."/>
            <person name="Duncan S."/>
            <person name="Flint H."/>
        </authorList>
    </citation>
    <scope>NUCLEOTIDE SEQUENCE [LARGE SCALE GENOMIC DNA]</scope>
    <source>
        <strain evidence="1 2">SSC/2</strain>
    </source>
</reference>
<accession>D4N0S4</accession>
<reference evidence="1 2" key="2">
    <citation type="submission" date="2010-03" db="EMBL/GenBank/DDBJ databases">
        <authorList>
            <person name="Pajon A."/>
        </authorList>
    </citation>
    <scope>NUCLEOTIDE SEQUENCE [LARGE SCALE GENOMIC DNA]</scope>
    <source>
        <strain evidence="1 2">SSC/2</strain>
    </source>
</reference>
<organism evidence="1 2">
    <name type="scientific">Anaerostipes hadrus</name>
    <dbReference type="NCBI Taxonomy" id="649756"/>
    <lineage>
        <taxon>Bacteria</taxon>
        <taxon>Bacillati</taxon>
        <taxon>Bacillota</taxon>
        <taxon>Clostridia</taxon>
        <taxon>Lachnospirales</taxon>
        <taxon>Lachnospiraceae</taxon>
        <taxon>Anaerostipes</taxon>
    </lineage>
</organism>
<gene>
    <name evidence="1" type="ORF">CL2_15290</name>
</gene>
<dbReference type="AlphaFoldDB" id="D4N0S4"/>
<dbReference type="KEGG" id="bprl:CL2_15290"/>
<proteinExistence type="predicted"/>
<evidence type="ECO:0000313" key="2">
    <source>
        <dbReference type="Proteomes" id="UP000008960"/>
    </source>
</evidence>
<name>D4N0S4_ANAHA</name>
<evidence type="ECO:0000313" key="1">
    <source>
        <dbReference type="EMBL" id="CBL38469.1"/>
    </source>
</evidence>
<dbReference type="Proteomes" id="UP000008960">
    <property type="component" value="Chromosome"/>
</dbReference>
<dbReference type="EMBL" id="FP929061">
    <property type="protein sequence ID" value="CBL38469.1"/>
    <property type="molecule type" value="Genomic_DNA"/>
</dbReference>